<dbReference type="GO" id="GO:0032006">
    <property type="term" value="P:regulation of TOR signaling"/>
    <property type="evidence" value="ECO:0000318"/>
    <property type="project" value="GO_Central"/>
</dbReference>
<proteinExistence type="predicted"/>
<dbReference type="AlphaFoldDB" id="F7ARU3"/>
<sequence length="444" mass="49663">MRSVSFVDHLKIKVNGKVGQGCIALGDVDGDGCSELVVADDGGHVQVFKGDSTKPCWESSDFGDITCLTIADLCNEGKNCVAVFTTDGAFSILDFNKSQNLKCKTHFKFKIVVLKLDAPIIHSDHVIPNIMNVLVSDLDSDQLNELIACHSDHCVSAYRWNSKHKRFTILQRWTLRQLVGNISIHVSSDEGVPSIIVSQPGCSYAVLSINWNQSEAVKTGPNISESTVTYTPLSRFVHIDSSQSRSQNPTITCQILGDITKSSSSPAGYFALCTLDGTLKLMEEDKILWSLQVDHQLFALYKLDILGDNREEVIVCAWDGQTYIVDHDRNVVRYQFLDNVQAFCAGSFSIDSKQNRPCFVYSDFHNHVWLYYDVKLPFLKATDLLTFAESDQEMSRLFLQLGATTIEEKRSLLKKCGSTILDQVKLNSNNDKDLNSQYSKDTWL</sequence>
<reference evidence="1" key="4">
    <citation type="submission" date="2025-09" db="UniProtKB">
        <authorList>
            <consortium name="Ensembl"/>
        </authorList>
    </citation>
    <scope>IDENTIFICATION</scope>
</reference>
<dbReference type="InterPro" id="IPR031793">
    <property type="entry name" value="KICSTOR_ITFG2"/>
</dbReference>
<dbReference type="FunCoup" id="F7ARU3">
    <property type="interactions" value="142"/>
</dbReference>
<name>F7ARU3_CIOIN</name>
<accession>F7ARU3</accession>
<dbReference type="Pfam" id="PF15907">
    <property type="entry name" value="Itfg2"/>
    <property type="match status" value="1"/>
</dbReference>
<dbReference type="EMBL" id="EAAA01001581">
    <property type="status" value="NOT_ANNOTATED_CDS"/>
    <property type="molecule type" value="Genomic_DNA"/>
</dbReference>
<organism evidence="1 2">
    <name type="scientific">Ciona intestinalis</name>
    <name type="common">Transparent sea squirt</name>
    <name type="synonym">Ascidia intestinalis</name>
    <dbReference type="NCBI Taxonomy" id="7719"/>
    <lineage>
        <taxon>Eukaryota</taxon>
        <taxon>Metazoa</taxon>
        <taxon>Chordata</taxon>
        <taxon>Tunicata</taxon>
        <taxon>Ascidiacea</taxon>
        <taxon>Phlebobranchia</taxon>
        <taxon>Cionidae</taxon>
        <taxon>Ciona</taxon>
    </lineage>
</organism>
<dbReference type="GO" id="GO:0140007">
    <property type="term" value="C:KICSTOR complex"/>
    <property type="evidence" value="ECO:0000318"/>
    <property type="project" value="GO_Central"/>
</dbReference>
<keyword evidence="2" id="KW-1185">Reference proteome</keyword>
<dbReference type="Ensembl" id="ENSCINT00000013737.3">
    <property type="protein sequence ID" value="ENSCINP00000013737.3"/>
    <property type="gene ID" value="ENSCING00000006702.3"/>
</dbReference>
<dbReference type="InterPro" id="IPR028994">
    <property type="entry name" value="Integrin_alpha_N"/>
</dbReference>
<protein>
    <recommendedName>
        <fullName evidence="3">Integrin alpha FG-GAP repeat containing 2</fullName>
    </recommendedName>
</protein>
<dbReference type="SUPFAM" id="SSF69318">
    <property type="entry name" value="Integrin alpha N-terminal domain"/>
    <property type="match status" value="1"/>
</dbReference>
<dbReference type="PANTHER" id="PTHR16317">
    <property type="entry name" value="INTEGRIN ALPHA REPEAT DOMAIN-CONTAINING"/>
    <property type="match status" value="1"/>
</dbReference>
<dbReference type="PANTHER" id="PTHR16317:SF1">
    <property type="entry name" value="KICSTOR COMPLEX PROTEIN ITFG2"/>
    <property type="match status" value="1"/>
</dbReference>
<dbReference type="Proteomes" id="UP000008144">
    <property type="component" value="Chromosome 2"/>
</dbReference>
<dbReference type="InParanoid" id="F7ARU3"/>
<dbReference type="HOGENOM" id="CLU_021730_0_0_1"/>
<dbReference type="GeneTree" id="ENSGT00390000005378"/>
<dbReference type="STRING" id="7719.ENSCINP00000013737"/>
<dbReference type="OMA" id="LNKWECA"/>
<reference evidence="1" key="2">
    <citation type="journal article" date="2008" name="Genome Biol.">
        <title>Improved genome assembly and evidence-based global gene model set for the chordate Ciona intestinalis: new insight into intron and operon populations.</title>
        <authorList>
            <person name="Satou Y."/>
            <person name="Mineta K."/>
            <person name="Ogasawara M."/>
            <person name="Sasakura Y."/>
            <person name="Shoguchi E."/>
            <person name="Ueno K."/>
            <person name="Yamada L."/>
            <person name="Matsumoto J."/>
            <person name="Wasserscheid J."/>
            <person name="Dewar K."/>
            <person name="Wiley G.B."/>
            <person name="Macmil S.L."/>
            <person name="Roe B.A."/>
            <person name="Zeller R.W."/>
            <person name="Hastings K.E."/>
            <person name="Lemaire P."/>
            <person name="Lindquist E."/>
            <person name="Endo T."/>
            <person name="Hotta K."/>
            <person name="Inaba K."/>
        </authorList>
    </citation>
    <scope>NUCLEOTIDE SEQUENCE [LARGE SCALE GENOMIC DNA]</scope>
    <source>
        <strain evidence="1">wild type</strain>
    </source>
</reference>
<evidence type="ECO:0008006" key="3">
    <source>
        <dbReference type="Google" id="ProtNLM"/>
    </source>
</evidence>
<evidence type="ECO:0000313" key="1">
    <source>
        <dbReference type="Ensembl" id="ENSCINP00000013737.3"/>
    </source>
</evidence>
<reference evidence="2" key="1">
    <citation type="journal article" date="2002" name="Science">
        <title>The draft genome of Ciona intestinalis: insights into chordate and vertebrate origins.</title>
        <authorList>
            <person name="Dehal P."/>
            <person name="Satou Y."/>
            <person name="Campbell R.K."/>
            <person name="Chapman J."/>
            <person name="Degnan B."/>
            <person name="De Tomaso A."/>
            <person name="Davidson B."/>
            <person name="Di Gregorio A."/>
            <person name="Gelpke M."/>
            <person name="Goodstein D.M."/>
            <person name="Harafuji N."/>
            <person name="Hastings K.E."/>
            <person name="Ho I."/>
            <person name="Hotta K."/>
            <person name="Huang W."/>
            <person name="Kawashima T."/>
            <person name="Lemaire P."/>
            <person name="Martinez D."/>
            <person name="Meinertzhagen I.A."/>
            <person name="Necula S."/>
            <person name="Nonaka M."/>
            <person name="Putnam N."/>
            <person name="Rash S."/>
            <person name="Saiga H."/>
            <person name="Satake M."/>
            <person name="Terry A."/>
            <person name="Yamada L."/>
            <person name="Wang H.G."/>
            <person name="Awazu S."/>
            <person name="Azumi K."/>
            <person name="Boore J."/>
            <person name="Branno M."/>
            <person name="Chin-Bow S."/>
            <person name="DeSantis R."/>
            <person name="Doyle S."/>
            <person name="Francino P."/>
            <person name="Keys D.N."/>
            <person name="Haga S."/>
            <person name="Hayashi H."/>
            <person name="Hino K."/>
            <person name="Imai K.S."/>
            <person name="Inaba K."/>
            <person name="Kano S."/>
            <person name="Kobayashi K."/>
            <person name="Kobayashi M."/>
            <person name="Lee B.I."/>
            <person name="Makabe K.W."/>
            <person name="Manohar C."/>
            <person name="Matassi G."/>
            <person name="Medina M."/>
            <person name="Mochizuki Y."/>
            <person name="Mount S."/>
            <person name="Morishita T."/>
            <person name="Miura S."/>
            <person name="Nakayama A."/>
            <person name="Nishizaka S."/>
            <person name="Nomoto H."/>
            <person name="Ohta F."/>
            <person name="Oishi K."/>
            <person name="Rigoutsos I."/>
            <person name="Sano M."/>
            <person name="Sasaki A."/>
            <person name="Sasakura Y."/>
            <person name="Shoguchi E."/>
            <person name="Shin-i T."/>
            <person name="Spagnuolo A."/>
            <person name="Stainier D."/>
            <person name="Suzuki M.M."/>
            <person name="Tassy O."/>
            <person name="Takatori N."/>
            <person name="Tokuoka M."/>
            <person name="Yagi K."/>
            <person name="Yoshizaki F."/>
            <person name="Wada S."/>
            <person name="Zhang C."/>
            <person name="Hyatt P.D."/>
            <person name="Larimer F."/>
            <person name="Detter C."/>
            <person name="Doggett N."/>
            <person name="Glavina T."/>
            <person name="Hawkins T."/>
            <person name="Richardson P."/>
            <person name="Lucas S."/>
            <person name="Kohara Y."/>
            <person name="Levine M."/>
            <person name="Satoh N."/>
            <person name="Rokhsar D.S."/>
        </authorList>
    </citation>
    <scope>NUCLEOTIDE SEQUENCE [LARGE SCALE GENOMIC DNA]</scope>
</reference>
<evidence type="ECO:0000313" key="2">
    <source>
        <dbReference type="Proteomes" id="UP000008144"/>
    </source>
</evidence>
<reference evidence="1" key="3">
    <citation type="submission" date="2025-08" db="UniProtKB">
        <authorList>
            <consortium name="Ensembl"/>
        </authorList>
    </citation>
    <scope>IDENTIFICATION</scope>
</reference>